<dbReference type="Gene3D" id="3.40.50.300">
    <property type="entry name" value="P-loop containing nucleotide triphosphate hydrolases"/>
    <property type="match status" value="1"/>
</dbReference>
<evidence type="ECO:0000313" key="1">
    <source>
        <dbReference type="EMBL" id="GAI57389.1"/>
    </source>
</evidence>
<name>X1RPC8_9ZZZZ</name>
<evidence type="ECO:0008006" key="2">
    <source>
        <dbReference type="Google" id="ProtNLM"/>
    </source>
</evidence>
<sequence length="181" mass="21339">GLYFMERVKLILIMGVPASGKTEVAKSVIKQIKAVYLDNNFIADSFFPHTRVDKEYRKIRQSIYESLYRITSENLKLGNSVVLDVPHVTHMKDKNWQFEICKLANNANAELKIIRCYCSEEILKKRIIERGEERDNWKLTNWDEFLKKEPILVEIPFDHIDINTEENTEENIKKILEYLSS</sequence>
<dbReference type="Pfam" id="PF13671">
    <property type="entry name" value="AAA_33"/>
    <property type="match status" value="1"/>
</dbReference>
<comment type="caution">
    <text evidence="1">The sequence shown here is derived from an EMBL/GenBank/DDBJ whole genome shotgun (WGS) entry which is preliminary data.</text>
</comment>
<gene>
    <name evidence="1" type="ORF">S06H3_57111</name>
</gene>
<organism evidence="1">
    <name type="scientific">marine sediment metagenome</name>
    <dbReference type="NCBI Taxonomy" id="412755"/>
    <lineage>
        <taxon>unclassified sequences</taxon>
        <taxon>metagenomes</taxon>
        <taxon>ecological metagenomes</taxon>
    </lineage>
</organism>
<dbReference type="SUPFAM" id="SSF52540">
    <property type="entry name" value="P-loop containing nucleoside triphosphate hydrolases"/>
    <property type="match status" value="1"/>
</dbReference>
<proteinExistence type="predicted"/>
<dbReference type="PANTHER" id="PTHR37807">
    <property type="entry name" value="OS07G0160300 PROTEIN"/>
    <property type="match status" value="1"/>
</dbReference>
<protein>
    <recommendedName>
        <fullName evidence="2">ATP-binding protein</fullName>
    </recommendedName>
</protein>
<accession>X1RPC8</accession>
<dbReference type="EMBL" id="BARV01036822">
    <property type="protein sequence ID" value="GAI57389.1"/>
    <property type="molecule type" value="Genomic_DNA"/>
</dbReference>
<dbReference type="PANTHER" id="PTHR37807:SF3">
    <property type="entry name" value="OS07G0160300 PROTEIN"/>
    <property type="match status" value="1"/>
</dbReference>
<reference evidence="1" key="1">
    <citation type="journal article" date="2014" name="Front. Microbiol.">
        <title>High frequency of phylogenetically diverse reductive dehalogenase-homologous genes in deep subseafloor sedimentary metagenomes.</title>
        <authorList>
            <person name="Kawai M."/>
            <person name="Futagami T."/>
            <person name="Toyoda A."/>
            <person name="Takaki Y."/>
            <person name="Nishi S."/>
            <person name="Hori S."/>
            <person name="Arai W."/>
            <person name="Tsubouchi T."/>
            <person name="Morono Y."/>
            <person name="Uchiyama I."/>
            <person name="Ito T."/>
            <person name="Fujiyama A."/>
            <person name="Inagaki F."/>
            <person name="Takami H."/>
        </authorList>
    </citation>
    <scope>NUCLEOTIDE SEQUENCE</scope>
    <source>
        <strain evidence="1">Expedition CK06-06</strain>
    </source>
</reference>
<dbReference type="AlphaFoldDB" id="X1RPC8"/>
<feature type="non-terminal residue" evidence="1">
    <location>
        <position position="1"/>
    </location>
</feature>
<dbReference type="InterPro" id="IPR027417">
    <property type="entry name" value="P-loop_NTPase"/>
</dbReference>